<evidence type="ECO:0000313" key="3">
    <source>
        <dbReference type="Proteomes" id="UP000822688"/>
    </source>
</evidence>
<protein>
    <recommendedName>
        <fullName evidence="1">DUF4219 domain-containing protein</fullName>
    </recommendedName>
</protein>
<accession>A0A8T0HL31</accession>
<sequence>MTTQSSRNITIGEANKLEGDTNWSVWKIKMRALLRKEKLWEITENKIEPVAFLVTIGRLTNVTAVKLAEDKAVAVDAILSSVKDSIVLDLAALDDPADSSAKLKQKFESTDPSQIVLVSGQIHSMKMKEGQWRNIFVMQKT</sequence>
<feature type="domain" description="DUF4219" evidence="1">
    <location>
        <begin position="21"/>
        <end position="44"/>
    </location>
</feature>
<reference evidence="2" key="1">
    <citation type="submission" date="2020-06" db="EMBL/GenBank/DDBJ databases">
        <title>WGS assembly of Ceratodon purpureus strain R40.</title>
        <authorList>
            <person name="Carey S.B."/>
            <person name="Jenkins J."/>
            <person name="Shu S."/>
            <person name="Lovell J.T."/>
            <person name="Sreedasyam A."/>
            <person name="Maumus F."/>
            <person name="Tiley G.P."/>
            <person name="Fernandez-Pozo N."/>
            <person name="Barry K."/>
            <person name="Chen C."/>
            <person name="Wang M."/>
            <person name="Lipzen A."/>
            <person name="Daum C."/>
            <person name="Saski C.A."/>
            <person name="Payton A.C."/>
            <person name="Mcbreen J.C."/>
            <person name="Conrad R.E."/>
            <person name="Kollar L.M."/>
            <person name="Olsson S."/>
            <person name="Huttunen S."/>
            <person name="Landis J.B."/>
            <person name="Wickett N.J."/>
            <person name="Johnson M.G."/>
            <person name="Rensing S.A."/>
            <person name="Grimwood J."/>
            <person name="Schmutz J."/>
            <person name="Mcdaniel S.F."/>
        </authorList>
    </citation>
    <scope>NUCLEOTIDE SEQUENCE</scope>
    <source>
        <strain evidence="2">R40</strain>
    </source>
</reference>
<evidence type="ECO:0000259" key="1">
    <source>
        <dbReference type="Pfam" id="PF13961"/>
    </source>
</evidence>
<name>A0A8T0HL31_CERPU</name>
<keyword evidence="3" id="KW-1185">Reference proteome</keyword>
<gene>
    <name evidence="2" type="ORF">KC19_VG016800</name>
</gene>
<evidence type="ECO:0000313" key="2">
    <source>
        <dbReference type="EMBL" id="KAG0571502.1"/>
    </source>
</evidence>
<proteinExistence type="predicted"/>
<dbReference type="InterPro" id="IPR025314">
    <property type="entry name" value="DUF4219"/>
</dbReference>
<dbReference type="Pfam" id="PF13961">
    <property type="entry name" value="DUF4219"/>
    <property type="match status" value="1"/>
</dbReference>
<dbReference type="Proteomes" id="UP000822688">
    <property type="component" value="Chromosome V"/>
</dbReference>
<dbReference type="EMBL" id="CM026426">
    <property type="protein sequence ID" value="KAG0571502.1"/>
    <property type="molecule type" value="Genomic_DNA"/>
</dbReference>
<organism evidence="2 3">
    <name type="scientific">Ceratodon purpureus</name>
    <name type="common">Fire moss</name>
    <name type="synonym">Dicranum purpureum</name>
    <dbReference type="NCBI Taxonomy" id="3225"/>
    <lineage>
        <taxon>Eukaryota</taxon>
        <taxon>Viridiplantae</taxon>
        <taxon>Streptophyta</taxon>
        <taxon>Embryophyta</taxon>
        <taxon>Bryophyta</taxon>
        <taxon>Bryophytina</taxon>
        <taxon>Bryopsida</taxon>
        <taxon>Dicranidae</taxon>
        <taxon>Pseudoditrichales</taxon>
        <taxon>Ditrichaceae</taxon>
        <taxon>Ceratodon</taxon>
    </lineage>
</organism>
<comment type="caution">
    <text evidence="2">The sequence shown here is derived from an EMBL/GenBank/DDBJ whole genome shotgun (WGS) entry which is preliminary data.</text>
</comment>
<dbReference type="AlphaFoldDB" id="A0A8T0HL31"/>